<evidence type="ECO:0000256" key="2">
    <source>
        <dbReference type="SAM" id="SignalP"/>
    </source>
</evidence>
<dbReference type="Proteomes" id="UP000199671">
    <property type="component" value="Unassembled WGS sequence"/>
</dbReference>
<feature type="signal peptide" evidence="2">
    <location>
        <begin position="1"/>
        <end position="33"/>
    </location>
</feature>
<dbReference type="AlphaFoldDB" id="A0A1G9XAS1"/>
<evidence type="ECO:0000313" key="3">
    <source>
        <dbReference type="EMBL" id="SDM93415.1"/>
    </source>
</evidence>
<keyword evidence="2" id="KW-0732">Signal</keyword>
<sequence length="153" mass="16686">MFSSRSFRPTLRQVIASVLLIATFIGVPTTAWAATKATSVSHTWKVTSSTKGGLAYRIPSSSANDVEPSRSGTAQLTSDASGRSCTASYGYMFRRTIKNSPDPILYTMQSSRYCDGPTSKNISLSKGRQYHFDGMALQYPATPTTIKLGWKLK</sequence>
<feature type="region of interest" description="Disordered" evidence="1">
    <location>
        <begin position="60"/>
        <end position="81"/>
    </location>
</feature>
<protein>
    <submittedName>
        <fullName evidence="3">Uncharacterized protein</fullName>
    </submittedName>
</protein>
<dbReference type="EMBL" id="FNHU01000009">
    <property type="protein sequence ID" value="SDM93415.1"/>
    <property type="molecule type" value="Genomic_DNA"/>
</dbReference>
<name>A0A1G9XAS1_9ACTO</name>
<accession>A0A1G9XAS1</accession>
<evidence type="ECO:0000256" key="1">
    <source>
        <dbReference type="SAM" id="MobiDB-lite"/>
    </source>
</evidence>
<proteinExistence type="predicted"/>
<feature type="chain" id="PRO_5011718966" evidence="2">
    <location>
        <begin position="34"/>
        <end position="153"/>
    </location>
</feature>
<evidence type="ECO:0000313" key="4">
    <source>
        <dbReference type="Proteomes" id="UP000199671"/>
    </source>
</evidence>
<gene>
    <name evidence="3" type="ORF">SAMN04487766_10947</name>
</gene>
<reference evidence="3 4" key="1">
    <citation type="submission" date="2016-10" db="EMBL/GenBank/DDBJ databases">
        <authorList>
            <person name="de Groot N.N."/>
        </authorList>
    </citation>
    <scope>NUCLEOTIDE SEQUENCE [LARGE SCALE GENOMIC DNA]</scope>
    <source>
        <strain evidence="3 4">KPR-7B</strain>
    </source>
</reference>
<organism evidence="3 4">
    <name type="scientific">Actinomyces ruminicola</name>
    <dbReference type="NCBI Taxonomy" id="332524"/>
    <lineage>
        <taxon>Bacteria</taxon>
        <taxon>Bacillati</taxon>
        <taxon>Actinomycetota</taxon>
        <taxon>Actinomycetes</taxon>
        <taxon>Actinomycetales</taxon>
        <taxon>Actinomycetaceae</taxon>
        <taxon>Actinomyces</taxon>
    </lineage>
</organism>